<gene>
    <name evidence="2" type="ORF">EVAR_15098_1</name>
</gene>
<evidence type="ECO:0000313" key="2">
    <source>
        <dbReference type="EMBL" id="GBP26086.1"/>
    </source>
</evidence>
<reference evidence="2 3" key="1">
    <citation type="journal article" date="2019" name="Commun. Biol.">
        <title>The bagworm genome reveals a unique fibroin gene that provides high tensile strength.</title>
        <authorList>
            <person name="Kono N."/>
            <person name="Nakamura H."/>
            <person name="Ohtoshi R."/>
            <person name="Tomita M."/>
            <person name="Numata K."/>
            <person name="Arakawa K."/>
        </authorList>
    </citation>
    <scope>NUCLEOTIDE SEQUENCE [LARGE SCALE GENOMIC DNA]</scope>
</reference>
<keyword evidence="3" id="KW-1185">Reference proteome</keyword>
<evidence type="ECO:0000313" key="3">
    <source>
        <dbReference type="Proteomes" id="UP000299102"/>
    </source>
</evidence>
<proteinExistence type="predicted"/>
<sequence>MRVPVTHSLSNTSLNPSSPISPTSTCPIPIQGTGYGLATPQELRVLRDGDDHVFSASSHAELLRSGGGIVTNLLYQPFRNPIGEESEVKERYTAQEDVVTRVEKCLFRWFGYQQRMKENKLTKQIYRTIRVMKRSGRVALKKSMLMKLGAYQIRVKF</sequence>
<dbReference type="Proteomes" id="UP000299102">
    <property type="component" value="Unassembled WGS sequence"/>
</dbReference>
<feature type="region of interest" description="Disordered" evidence="1">
    <location>
        <begin position="1"/>
        <end position="26"/>
    </location>
</feature>
<evidence type="ECO:0000256" key="1">
    <source>
        <dbReference type="SAM" id="MobiDB-lite"/>
    </source>
</evidence>
<organism evidence="2 3">
    <name type="scientific">Eumeta variegata</name>
    <name type="common">Bagworm moth</name>
    <name type="synonym">Eumeta japonica</name>
    <dbReference type="NCBI Taxonomy" id="151549"/>
    <lineage>
        <taxon>Eukaryota</taxon>
        <taxon>Metazoa</taxon>
        <taxon>Ecdysozoa</taxon>
        <taxon>Arthropoda</taxon>
        <taxon>Hexapoda</taxon>
        <taxon>Insecta</taxon>
        <taxon>Pterygota</taxon>
        <taxon>Neoptera</taxon>
        <taxon>Endopterygota</taxon>
        <taxon>Lepidoptera</taxon>
        <taxon>Glossata</taxon>
        <taxon>Ditrysia</taxon>
        <taxon>Tineoidea</taxon>
        <taxon>Psychidae</taxon>
        <taxon>Oiketicinae</taxon>
        <taxon>Eumeta</taxon>
    </lineage>
</organism>
<dbReference type="AlphaFoldDB" id="A0A4C1UJF3"/>
<accession>A0A4C1UJF3</accession>
<dbReference type="EMBL" id="BGZK01000176">
    <property type="protein sequence ID" value="GBP26086.1"/>
    <property type="molecule type" value="Genomic_DNA"/>
</dbReference>
<protein>
    <submittedName>
        <fullName evidence="2">Uncharacterized protein</fullName>
    </submittedName>
</protein>
<dbReference type="OrthoDB" id="550012at2759"/>
<feature type="compositionally biased region" description="Low complexity" evidence="1">
    <location>
        <begin position="8"/>
        <end position="26"/>
    </location>
</feature>
<comment type="caution">
    <text evidence="2">The sequence shown here is derived from an EMBL/GenBank/DDBJ whole genome shotgun (WGS) entry which is preliminary data.</text>
</comment>
<name>A0A4C1UJF3_EUMVA</name>